<evidence type="ECO:0000313" key="2">
    <source>
        <dbReference type="EMBL" id="ARQ08326.1"/>
    </source>
</evidence>
<dbReference type="AlphaFoldDB" id="A0AAN1BDD6"/>
<name>A0AAN1BDD6_RHIET</name>
<evidence type="ECO:0000256" key="1">
    <source>
        <dbReference type="SAM" id="MobiDB-lite"/>
    </source>
</evidence>
<protein>
    <submittedName>
        <fullName evidence="2">Uncharacterized protein</fullName>
    </submittedName>
</protein>
<dbReference type="Proteomes" id="UP000194159">
    <property type="component" value="Chromosome"/>
</dbReference>
<sequence length="85" mass="9311">MRETWRWNEGKPESEPFNAGHHPLHPSFLYLSQESCAAKSLGAGDSLACVTVIHGAEAPWLDSCDKRRNEGGSGGRRIPSKARHA</sequence>
<gene>
    <name evidence="2" type="ORF">NXC12_CH00228</name>
</gene>
<organism evidence="2 3">
    <name type="scientific">Rhizobium etli</name>
    <dbReference type="NCBI Taxonomy" id="29449"/>
    <lineage>
        <taxon>Bacteria</taxon>
        <taxon>Pseudomonadati</taxon>
        <taxon>Pseudomonadota</taxon>
        <taxon>Alphaproteobacteria</taxon>
        <taxon>Hyphomicrobiales</taxon>
        <taxon>Rhizobiaceae</taxon>
        <taxon>Rhizobium/Agrobacterium group</taxon>
        <taxon>Rhizobium</taxon>
    </lineage>
</organism>
<dbReference type="EMBL" id="CP020906">
    <property type="protein sequence ID" value="ARQ08326.1"/>
    <property type="molecule type" value="Genomic_DNA"/>
</dbReference>
<reference evidence="2 3" key="1">
    <citation type="submission" date="2017-04" db="EMBL/GenBank/DDBJ databases">
        <title>Complete genome sequences of Rhizobium genomic linages associated to common bean (phaseolus vulgaris).</title>
        <authorList>
            <person name="Santamaria R.I."/>
            <person name="Bustos P."/>
            <person name="Perez-Carrascal O."/>
            <person name="Martinez-Flores I."/>
            <person name="Juarez S."/>
            <person name="Lozano L."/>
            <person name="Miranda F."/>
            <person name="Vinuesa P."/>
            <person name="Martinez-Romero E."/>
            <person name="Cevallos M.A."/>
            <person name="Romero D."/>
            <person name="Davila G."/>
            <person name="Gonzalez V."/>
        </authorList>
    </citation>
    <scope>NUCLEOTIDE SEQUENCE [LARGE SCALE GENOMIC DNA]</scope>
    <source>
        <strain evidence="2 3">NXC12</strain>
    </source>
</reference>
<evidence type="ECO:0000313" key="3">
    <source>
        <dbReference type="Proteomes" id="UP000194159"/>
    </source>
</evidence>
<proteinExistence type="predicted"/>
<feature type="region of interest" description="Disordered" evidence="1">
    <location>
        <begin position="63"/>
        <end position="85"/>
    </location>
</feature>
<accession>A0AAN1BDD6</accession>